<accession>A0A1B7NUG9</accession>
<dbReference type="Proteomes" id="UP000091918">
    <property type="component" value="Unassembled WGS sequence"/>
</dbReference>
<evidence type="ECO:0000313" key="3">
    <source>
        <dbReference type="Proteomes" id="UP000091918"/>
    </source>
</evidence>
<dbReference type="InterPro" id="IPR009327">
    <property type="entry name" value="Cupin_DUF985"/>
</dbReference>
<comment type="caution">
    <text evidence="2">The sequence shown here is derived from an EMBL/GenBank/DDBJ whole genome shotgun (WGS) entry which is preliminary data.</text>
</comment>
<evidence type="ECO:0000259" key="1">
    <source>
        <dbReference type="Pfam" id="PF06172"/>
    </source>
</evidence>
<dbReference type="SUPFAM" id="SSF51182">
    <property type="entry name" value="RmlC-like cupins"/>
    <property type="match status" value="1"/>
</dbReference>
<gene>
    <name evidence="2" type="ORF">ACJ72_05241</name>
</gene>
<proteinExistence type="predicted"/>
<dbReference type="InterPro" id="IPR014710">
    <property type="entry name" value="RmlC-like_jellyroll"/>
</dbReference>
<dbReference type="EMBL" id="LGUA01000704">
    <property type="protein sequence ID" value="OAX80429.1"/>
    <property type="molecule type" value="Genomic_DNA"/>
</dbReference>
<sequence length="217" mass="23693">MVVKMKLHNSRQGTLDSTLRQPIKRFGASFRIPLLLSLLAFLALLAPPAMAAASGSPNHPSNCSSCKVQAPIAKYTAQEVIAQLGLIPNVEKGYYVESFKDSDSVNNRSVSTAIYYLLEGSAGPSYWHRVDAAEVWHYYAGAPLTMSLSNNDGKPVRKMVLGPNIFNCQRPQVVVGKWEWQSAQSWGDWTLVGTTVAPGFDPNGFELAPPDWKPNGA</sequence>
<feature type="domain" description="DUF985" evidence="1">
    <location>
        <begin position="78"/>
        <end position="208"/>
    </location>
</feature>
<dbReference type="Gene3D" id="2.60.120.10">
    <property type="entry name" value="Jelly Rolls"/>
    <property type="match status" value="1"/>
</dbReference>
<dbReference type="AlphaFoldDB" id="A0A1B7NUG9"/>
<dbReference type="InterPro" id="IPR011051">
    <property type="entry name" value="RmlC_Cupin_sf"/>
</dbReference>
<name>A0A1B7NUG9_9EURO</name>
<organism evidence="2 3">
    <name type="scientific">Emergomyces africanus</name>
    <dbReference type="NCBI Taxonomy" id="1955775"/>
    <lineage>
        <taxon>Eukaryota</taxon>
        <taxon>Fungi</taxon>
        <taxon>Dikarya</taxon>
        <taxon>Ascomycota</taxon>
        <taxon>Pezizomycotina</taxon>
        <taxon>Eurotiomycetes</taxon>
        <taxon>Eurotiomycetidae</taxon>
        <taxon>Onygenales</taxon>
        <taxon>Ajellomycetaceae</taxon>
        <taxon>Emergomyces</taxon>
    </lineage>
</organism>
<dbReference type="OrthoDB" id="6614653at2759"/>
<protein>
    <recommendedName>
        <fullName evidence="1">DUF985 domain-containing protein</fullName>
    </recommendedName>
</protein>
<dbReference type="CDD" id="cd06121">
    <property type="entry name" value="cupin_YML079wp"/>
    <property type="match status" value="1"/>
</dbReference>
<dbReference type="PANTHER" id="PTHR33387:SF3">
    <property type="entry name" value="DUF985 DOMAIN-CONTAINING PROTEIN"/>
    <property type="match status" value="1"/>
</dbReference>
<keyword evidence="3" id="KW-1185">Reference proteome</keyword>
<evidence type="ECO:0000313" key="2">
    <source>
        <dbReference type="EMBL" id="OAX80429.1"/>
    </source>
</evidence>
<dbReference type="InterPro" id="IPR039935">
    <property type="entry name" value="YML079W-like"/>
</dbReference>
<reference evidence="2 3" key="1">
    <citation type="submission" date="2015-07" db="EMBL/GenBank/DDBJ databases">
        <title>Emmonsia species relationships and genome sequence.</title>
        <authorList>
            <person name="Cuomo C.A."/>
            <person name="Schwartz I.S."/>
            <person name="Kenyon C."/>
            <person name="de Hoog G.S."/>
            <person name="Govender N.P."/>
            <person name="Botha A."/>
            <person name="Moreno L."/>
            <person name="de Vries M."/>
            <person name="Munoz J.F."/>
            <person name="Stielow J.B."/>
        </authorList>
    </citation>
    <scope>NUCLEOTIDE SEQUENCE [LARGE SCALE GENOMIC DNA]</scope>
    <source>
        <strain evidence="2 3">CBS 136260</strain>
    </source>
</reference>
<dbReference type="Pfam" id="PF06172">
    <property type="entry name" value="Cupin_5"/>
    <property type="match status" value="1"/>
</dbReference>
<dbReference type="PANTHER" id="PTHR33387">
    <property type="entry name" value="RMLC-LIKE JELLY ROLL FOLD PROTEIN"/>
    <property type="match status" value="1"/>
</dbReference>